<evidence type="ECO:0000256" key="4">
    <source>
        <dbReference type="RuleBase" id="RU000665"/>
    </source>
</evidence>
<comment type="caution">
    <text evidence="5">The sequence shown here is derived from an EMBL/GenBank/DDBJ whole genome shotgun (WGS) entry which is preliminary data.</text>
</comment>
<organism evidence="5 6">
    <name type="scientific">Tritrichomonas musculus</name>
    <dbReference type="NCBI Taxonomy" id="1915356"/>
    <lineage>
        <taxon>Eukaryota</taxon>
        <taxon>Metamonada</taxon>
        <taxon>Parabasalia</taxon>
        <taxon>Tritrichomonadida</taxon>
        <taxon>Tritrichomonadidae</taxon>
        <taxon>Tritrichomonas</taxon>
    </lineage>
</organism>
<evidence type="ECO:0000256" key="1">
    <source>
        <dbReference type="ARBA" id="ARBA00006509"/>
    </source>
</evidence>
<protein>
    <recommendedName>
        <fullName evidence="4">60S ribosomal protein L36</fullName>
    </recommendedName>
</protein>
<reference evidence="5 6" key="1">
    <citation type="submission" date="2024-04" db="EMBL/GenBank/DDBJ databases">
        <title>Tritrichomonas musculus Genome.</title>
        <authorList>
            <person name="Alves-Ferreira E."/>
            <person name="Grigg M."/>
            <person name="Lorenzi H."/>
            <person name="Galac M."/>
        </authorList>
    </citation>
    <scope>NUCLEOTIDE SEQUENCE [LARGE SCALE GENOMIC DNA]</scope>
    <source>
        <strain evidence="5 6">EAF2021</strain>
    </source>
</reference>
<dbReference type="InterPro" id="IPR000509">
    <property type="entry name" value="Ribosomal_eL36"/>
</dbReference>
<dbReference type="InterPro" id="IPR038097">
    <property type="entry name" value="Ribosomal_eL36_sf"/>
</dbReference>
<sequence length="86" mass="10211">MSSTEKKVVTKTHRSSGKHNKFVREVVHELAGWSPYERRAMDIIKLGKNKIARSFLKKRLGTHKRAMHKLHYLEDVIQEENMQHHH</sequence>
<evidence type="ECO:0000313" key="6">
    <source>
        <dbReference type="Proteomes" id="UP001470230"/>
    </source>
</evidence>
<dbReference type="Gene3D" id="1.10.10.1760">
    <property type="entry name" value="60S ribosomal protein L36"/>
    <property type="match status" value="1"/>
</dbReference>
<dbReference type="GO" id="GO:0005840">
    <property type="term" value="C:ribosome"/>
    <property type="evidence" value="ECO:0007669"/>
    <property type="project" value="UniProtKB-KW"/>
</dbReference>
<keyword evidence="6" id="KW-1185">Reference proteome</keyword>
<dbReference type="Pfam" id="PF01158">
    <property type="entry name" value="Ribosomal_L36e"/>
    <property type="match status" value="1"/>
</dbReference>
<keyword evidence="3 4" id="KW-0687">Ribonucleoprotein</keyword>
<evidence type="ECO:0000313" key="5">
    <source>
        <dbReference type="EMBL" id="KAK8844905.1"/>
    </source>
</evidence>
<dbReference type="PROSITE" id="PS01190">
    <property type="entry name" value="RIBOSOMAL_L36E"/>
    <property type="match status" value="1"/>
</dbReference>
<evidence type="ECO:0000256" key="2">
    <source>
        <dbReference type="ARBA" id="ARBA00022980"/>
    </source>
</evidence>
<accession>A0ABR2HCZ6</accession>
<dbReference type="EMBL" id="JAPFFF010000031">
    <property type="protein sequence ID" value="KAK8844905.1"/>
    <property type="molecule type" value="Genomic_DNA"/>
</dbReference>
<proteinExistence type="inferred from homology"/>
<comment type="similarity">
    <text evidence="1 4">Belongs to the eukaryotic ribosomal protein eL36 family.</text>
</comment>
<keyword evidence="2 4" id="KW-0689">Ribosomal protein</keyword>
<dbReference type="PANTHER" id="PTHR10114">
    <property type="entry name" value="60S RIBOSOMAL PROTEIN L36"/>
    <property type="match status" value="1"/>
</dbReference>
<evidence type="ECO:0000256" key="3">
    <source>
        <dbReference type="ARBA" id="ARBA00023274"/>
    </source>
</evidence>
<gene>
    <name evidence="5" type="ORF">M9Y10_021078</name>
</gene>
<dbReference type="Proteomes" id="UP001470230">
    <property type="component" value="Unassembled WGS sequence"/>
</dbReference>
<name>A0ABR2HCZ6_9EUKA</name>